<protein>
    <recommendedName>
        <fullName evidence="5">TIGR04222 domain-containing membrane protein</fullName>
    </recommendedName>
</protein>
<evidence type="ECO:0000256" key="1">
    <source>
        <dbReference type="SAM" id="MobiDB-lite"/>
    </source>
</evidence>
<gene>
    <name evidence="3" type="ORF">AB0A88_08315</name>
</gene>
<proteinExistence type="predicted"/>
<dbReference type="RefSeq" id="WP_358469591.1">
    <property type="nucleotide sequence ID" value="NZ_JBEZAE010000003.1"/>
</dbReference>
<feature type="region of interest" description="Disordered" evidence="1">
    <location>
        <begin position="280"/>
        <end position="299"/>
    </location>
</feature>
<evidence type="ECO:0008006" key="5">
    <source>
        <dbReference type="Google" id="ProtNLM"/>
    </source>
</evidence>
<feature type="transmembrane region" description="Helical" evidence="2">
    <location>
        <begin position="183"/>
        <end position="202"/>
    </location>
</feature>
<name>A0ABV3C5T3_9ACTN</name>
<feature type="transmembrane region" description="Helical" evidence="2">
    <location>
        <begin position="6"/>
        <end position="25"/>
    </location>
</feature>
<dbReference type="Proteomes" id="UP001551329">
    <property type="component" value="Unassembled WGS sequence"/>
</dbReference>
<feature type="transmembrane region" description="Helical" evidence="2">
    <location>
        <begin position="153"/>
        <end position="177"/>
    </location>
</feature>
<evidence type="ECO:0000256" key="2">
    <source>
        <dbReference type="SAM" id="Phobius"/>
    </source>
</evidence>
<organism evidence="3 4">
    <name type="scientific">Streptomyces narbonensis</name>
    <dbReference type="NCBI Taxonomy" id="67333"/>
    <lineage>
        <taxon>Bacteria</taxon>
        <taxon>Bacillati</taxon>
        <taxon>Actinomycetota</taxon>
        <taxon>Actinomycetes</taxon>
        <taxon>Kitasatosporales</taxon>
        <taxon>Streptomycetaceae</taxon>
        <taxon>Streptomyces</taxon>
    </lineage>
</organism>
<evidence type="ECO:0000313" key="4">
    <source>
        <dbReference type="Proteomes" id="UP001551329"/>
    </source>
</evidence>
<keyword evidence="2" id="KW-0472">Membrane</keyword>
<accession>A0ABV3C5T3</accession>
<dbReference type="EMBL" id="JBEZAE010000003">
    <property type="protein sequence ID" value="MEU7070134.1"/>
    <property type="molecule type" value="Genomic_DNA"/>
</dbReference>
<keyword evidence="2" id="KW-0812">Transmembrane</keyword>
<reference evidence="3 4" key="1">
    <citation type="submission" date="2024-06" db="EMBL/GenBank/DDBJ databases">
        <title>The Natural Products Discovery Center: Release of the First 8490 Sequenced Strains for Exploring Actinobacteria Biosynthetic Diversity.</title>
        <authorList>
            <person name="Kalkreuter E."/>
            <person name="Kautsar S.A."/>
            <person name="Yang D."/>
            <person name="Bader C.D."/>
            <person name="Teijaro C.N."/>
            <person name="Fluegel L."/>
            <person name="Davis C.M."/>
            <person name="Simpson J.R."/>
            <person name="Lauterbach L."/>
            <person name="Steele A.D."/>
            <person name="Gui C."/>
            <person name="Meng S."/>
            <person name="Li G."/>
            <person name="Viehrig K."/>
            <person name="Ye F."/>
            <person name="Su P."/>
            <person name="Kiefer A.F."/>
            <person name="Nichols A."/>
            <person name="Cepeda A.J."/>
            <person name="Yan W."/>
            <person name="Fan B."/>
            <person name="Jiang Y."/>
            <person name="Adhikari A."/>
            <person name="Zheng C.-J."/>
            <person name="Schuster L."/>
            <person name="Cowan T.M."/>
            <person name="Smanski M.J."/>
            <person name="Chevrette M.G."/>
            <person name="De Carvalho L.P.S."/>
            <person name="Shen B."/>
        </authorList>
    </citation>
    <scope>NUCLEOTIDE SEQUENCE [LARGE SCALE GENOMIC DNA]</scope>
    <source>
        <strain evidence="3 4">NPDC045974</strain>
    </source>
</reference>
<evidence type="ECO:0000313" key="3">
    <source>
        <dbReference type="EMBL" id="MEU7070134.1"/>
    </source>
</evidence>
<comment type="caution">
    <text evidence="3">The sequence shown here is derived from an EMBL/GenBank/DDBJ whole genome shotgun (WGS) entry which is preliminary data.</text>
</comment>
<keyword evidence="4" id="KW-1185">Reference proteome</keyword>
<keyword evidence="2" id="KW-1133">Transmembrane helix</keyword>
<sequence>MIQLVLAAAVLTVAASVYGAIGLRWRRRARIRREILELVAALDFEPYHAAALKSGATEAAAAELLLGGYLDIDGEGAVLLTERGRAFGRTPVHPVPAALLEAVRRHDPEPVSMGWIDCYDEEYRARRGTYRSERDAQLPEIPRMPDGEGRQPLACCACVGVVLLLVFWVVAAMLLVMARPHGVLEWVTATGAALGLAALWFAEGANKGVGARTACDDPLGDRLRDERHPAVAALDEQQRLHVLGSVEDRSRWRGVDRVVDGDGDEDDEWDDDWWPDAYHYRAADNDDEPDGGAGDTAAR</sequence>